<comment type="caution">
    <text evidence="1">The sequence shown here is derived from an EMBL/GenBank/DDBJ whole genome shotgun (WGS) entry which is preliminary data.</text>
</comment>
<dbReference type="EMBL" id="SOHQ01000050">
    <property type="protein sequence ID" value="TFD74981.1"/>
    <property type="molecule type" value="Genomic_DNA"/>
</dbReference>
<name>A0A4R8AEW5_9MICO</name>
<dbReference type="InterPro" id="IPR050090">
    <property type="entry name" value="Tyrosine_recombinase_XerCD"/>
</dbReference>
<dbReference type="Proteomes" id="UP000298218">
    <property type="component" value="Unassembled WGS sequence"/>
</dbReference>
<keyword evidence="2" id="KW-1185">Reference proteome</keyword>
<dbReference type="PANTHER" id="PTHR30349:SF90">
    <property type="entry name" value="TYROSINE RECOMBINASE XERD"/>
    <property type="match status" value="1"/>
</dbReference>
<dbReference type="Pfam" id="PF00589">
    <property type="entry name" value="Phage_integrase"/>
    <property type="match status" value="1"/>
</dbReference>
<accession>A0A4R8AEW5</accession>
<dbReference type="Gene3D" id="1.10.443.10">
    <property type="entry name" value="Intergrase catalytic core"/>
    <property type="match status" value="1"/>
</dbReference>
<dbReference type="InterPro" id="IPR002104">
    <property type="entry name" value="Integrase_catalytic"/>
</dbReference>
<protein>
    <submittedName>
        <fullName evidence="1">Uncharacterized protein</fullName>
    </submittedName>
</protein>
<dbReference type="GO" id="GO:0006310">
    <property type="term" value="P:DNA recombination"/>
    <property type="evidence" value="ECO:0007669"/>
    <property type="project" value="InterPro"/>
</dbReference>
<reference evidence="1 2" key="1">
    <citation type="submission" date="2019-03" db="EMBL/GenBank/DDBJ databases">
        <title>Genomics of glacier-inhabiting Cryobacterium strains.</title>
        <authorList>
            <person name="Liu Q."/>
            <person name="Xin Y.-H."/>
        </authorList>
    </citation>
    <scope>NUCLEOTIDE SEQUENCE [LARGE SCALE GENOMIC DNA]</scope>
    <source>
        <strain evidence="1 2">CGMCC 1.4292</strain>
    </source>
</reference>
<dbReference type="InterPro" id="IPR013762">
    <property type="entry name" value="Integrase-like_cat_sf"/>
</dbReference>
<dbReference type="RefSeq" id="WP_134172178.1">
    <property type="nucleotide sequence ID" value="NZ_SODI01000001.1"/>
</dbReference>
<dbReference type="InterPro" id="IPR010998">
    <property type="entry name" value="Integrase_recombinase_N"/>
</dbReference>
<dbReference type="SUPFAM" id="SSF56349">
    <property type="entry name" value="DNA breaking-rejoining enzymes"/>
    <property type="match status" value="1"/>
</dbReference>
<dbReference type="AlphaFoldDB" id="A0A4R8AEW5"/>
<dbReference type="PROSITE" id="PS51898">
    <property type="entry name" value="TYR_RECOMBINASE"/>
    <property type="match status" value="1"/>
</dbReference>
<dbReference type="Gene3D" id="1.10.150.130">
    <property type="match status" value="1"/>
</dbReference>
<dbReference type="OrthoDB" id="9802329at2"/>
<dbReference type="InterPro" id="IPR011010">
    <property type="entry name" value="DNA_brk_join_enz"/>
</dbReference>
<dbReference type="GO" id="GO:0003677">
    <property type="term" value="F:DNA binding"/>
    <property type="evidence" value="ECO:0007669"/>
    <property type="project" value="UniProtKB-UniRule"/>
</dbReference>
<dbReference type="InterPro" id="IPR044068">
    <property type="entry name" value="CB"/>
</dbReference>
<evidence type="ECO:0000313" key="1">
    <source>
        <dbReference type="EMBL" id="TFD74981.1"/>
    </source>
</evidence>
<dbReference type="PANTHER" id="PTHR30349">
    <property type="entry name" value="PHAGE INTEGRASE-RELATED"/>
    <property type="match status" value="1"/>
</dbReference>
<gene>
    <name evidence="1" type="ORF">E3T53_16865</name>
</gene>
<dbReference type="GO" id="GO:0015074">
    <property type="term" value="P:DNA integration"/>
    <property type="evidence" value="ECO:0007669"/>
    <property type="project" value="InterPro"/>
</dbReference>
<sequence>MSVSISDVIVQADAAIGPLGHAPSTTMQYRWAWSQFARFCSRDGIEEFSEEAVASFVAFIAAEHRAGRFKDWKHRLLRKAVLVLSEVARTGSYQWCLSRQAHPNDALNAVFRPVQEQFEVWLQSQSVAVATQSLYATVSRTALAWLPERAVADAQSISVSDVSAMVVFLGGRYQPGSMRTVVSALRVLCRFLEESGSVTGLSHAIPAQMVRRVRSVGVVPADGIDALVNSTDISTPMGLRDRALLLLGARTGLRPVDIAGLRLRDIDWAQAKITLVQHKTGAVLTLPLLADVGEAIADYLLHGRPVGGEDDHVFLRSHAPYVGLRPCDSLYWVASRAFARSGTITQNGTGRGFRVLRASFATRLLEGGTLLPVISGALGHRTIDSAKHYLSTDETRMRACCLDFAGIAPRGTRS</sequence>
<dbReference type="PROSITE" id="PS51900">
    <property type="entry name" value="CB"/>
    <property type="match status" value="1"/>
</dbReference>
<evidence type="ECO:0000313" key="2">
    <source>
        <dbReference type="Proteomes" id="UP000298218"/>
    </source>
</evidence>
<organism evidence="1 2">
    <name type="scientific">Cryobacterium psychrophilum</name>
    <dbReference type="NCBI Taxonomy" id="41988"/>
    <lineage>
        <taxon>Bacteria</taxon>
        <taxon>Bacillati</taxon>
        <taxon>Actinomycetota</taxon>
        <taxon>Actinomycetes</taxon>
        <taxon>Micrococcales</taxon>
        <taxon>Microbacteriaceae</taxon>
        <taxon>Cryobacterium</taxon>
    </lineage>
</organism>
<proteinExistence type="predicted"/>